<accession>E8N4F3</accession>
<protein>
    <submittedName>
        <fullName evidence="1">Uncharacterized protein</fullName>
    </submittedName>
</protein>
<dbReference type="HOGENOM" id="CLU_3163990_0_0_0"/>
<dbReference type="InParanoid" id="E8N4F3"/>
<evidence type="ECO:0000313" key="1">
    <source>
        <dbReference type="EMBL" id="BAJ63317.1"/>
    </source>
</evidence>
<dbReference type="AlphaFoldDB" id="E8N4F3"/>
<dbReference type="EMBL" id="AP012029">
    <property type="protein sequence ID" value="BAJ63317.1"/>
    <property type="molecule type" value="Genomic_DNA"/>
</dbReference>
<name>E8N4F3_ANATU</name>
<sequence length="47" mass="5357">MPSLEEEEGLLFFGLDFGLFTENPYPKVSSRHIIAHAFYLKAKVNLS</sequence>
<dbReference type="Proteomes" id="UP000008922">
    <property type="component" value="Chromosome"/>
</dbReference>
<reference evidence="1 2" key="1">
    <citation type="submission" date="2010-12" db="EMBL/GenBank/DDBJ databases">
        <title>Whole genome sequence of Anaerolinea thermophila UNI-1.</title>
        <authorList>
            <person name="Narita-Yamada S."/>
            <person name="Kishi E."/>
            <person name="Watanabe Y."/>
            <person name="Takasaki K."/>
            <person name="Ankai A."/>
            <person name="Oguchi A."/>
            <person name="Fukui S."/>
            <person name="Takahashi M."/>
            <person name="Yashiro I."/>
            <person name="Hosoyama A."/>
            <person name="Sekiguchi Y."/>
            <person name="Hanada S."/>
            <person name="Fujita N."/>
        </authorList>
    </citation>
    <scope>NUCLEOTIDE SEQUENCE [LARGE SCALE GENOMIC DNA]</scope>
    <source>
        <strain evidence="2">DSM 14523 / JCM 11388 / NBRC 100420 / UNI-1</strain>
    </source>
</reference>
<gene>
    <name evidence="1" type="ordered locus">ANT_12830</name>
</gene>
<proteinExistence type="predicted"/>
<keyword evidence="2" id="KW-1185">Reference proteome</keyword>
<organism evidence="1 2">
    <name type="scientific">Anaerolinea thermophila (strain DSM 14523 / JCM 11388 / NBRC 100420 / UNI-1)</name>
    <dbReference type="NCBI Taxonomy" id="926569"/>
    <lineage>
        <taxon>Bacteria</taxon>
        <taxon>Bacillati</taxon>
        <taxon>Chloroflexota</taxon>
        <taxon>Anaerolineae</taxon>
        <taxon>Anaerolineales</taxon>
        <taxon>Anaerolineaceae</taxon>
        <taxon>Anaerolinea</taxon>
    </lineage>
</organism>
<evidence type="ECO:0000313" key="2">
    <source>
        <dbReference type="Proteomes" id="UP000008922"/>
    </source>
</evidence>
<dbReference type="KEGG" id="atm:ANT_12830"/>